<dbReference type="SUPFAM" id="SSF53474">
    <property type="entry name" value="alpha/beta-Hydrolases"/>
    <property type="match status" value="1"/>
</dbReference>
<evidence type="ECO:0000256" key="1">
    <source>
        <dbReference type="ARBA" id="ARBA00022801"/>
    </source>
</evidence>
<gene>
    <name evidence="3" type="ORF">CSW57_17155</name>
</gene>
<evidence type="ECO:0000259" key="2">
    <source>
        <dbReference type="Pfam" id="PF00561"/>
    </source>
</evidence>
<organism evidence="3 4">
    <name type="scientific">Williamsia marianensis</name>
    <dbReference type="NCBI Taxonomy" id="85044"/>
    <lineage>
        <taxon>Bacteria</taxon>
        <taxon>Bacillati</taxon>
        <taxon>Actinomycetota</taxon>
        <taxon>Actinomycetes</taxon>
        <taxon>Mycobacteriales</taxon>
        <taxon>Nocardiaceae</taxon>
        <taxon>Williamsia</taxon>
    </lineage>
</organism>
<dbReference type="InterPro" id="IPR000073">
    <property type="entry name" value="AB_hydrolase_1"/>
</dbReference>
<dbReference type="PANTHER" id="PTHR43329">
    <property type="entry name" value="EPOXIDE HYDROLASE"/>
    <property type="match status" value="1"/>
</dbReference>
<dbReference type="EMBL" id="PEBD01000010">
    <property type="protein sequence ID" value="PHV66301.1"/>
    <property type="molecule type" value="Genomic_DNA"/>
</dbReference>
<proteinExistence type="predicted"/>
<comment type="caution">
    <text evidence="3">The sequence shown here is derived from an EMBL/GenBank/DDBJ whole genome shotgun (WGS) entry which is preliminary data.</text>
</comment>
<dbReference type="PRINTS" id="PR00412">
    <property type="entry name" value="EPOXHYDRLASE"/>
</dbReference>
<evidence type="ECO:0000313" key="4">
    <source>
        <dbReference type="Proteomes" id="UP000225108"/>
    </source>
</evidence>
<dbReference type="Pfam" id="PF00561">
    <property type="entry name" value="Abhydrolase_1"/>
    <property type="match status" value="1"/>
</dbReference>
<name>A0A2G3PKG9_WILMA</name>
<dbReference type="InterPro" id="IPR000639">
    <property type="entry name" value="Epox_hydrolase-like"/>
</dbReference>
<reference evidence="3 4" key="1">
    <citation type="submission" date="2017-10" db="EMBL/GenBank/DDBJ databases">
        <title>The draft genome sequence of Williamsia sp. BULT 1.1 isolated from the semi-arid grassland soils from South Africa.</title>
        <authorList>
            <person name="Kabwe M.H."/>
            <person name="Govender N."/>
            <person name="Mutseka Lunga P."/>
            <person name="Vikram S."/>
            <person name="Makhalanyane T.P."/>
        </authorList>
    </citation>
    <scope>NUCLEOTIDE SEQUENCE [LARGE SCALE GENOMIC DNA]</scope>
    <source>
        <strain evidence="3 4">BULT 1.1</strain>
    </source>
</reference>
<feature type="domain" description="AB hydrolase-1" evidence="2">
    <location>
        <begin position="104"/>
        <end position="342"/>
    </location>
</feature>
<keyword evidence="1 3" id="KW-0378">Hydrolase</keyword>
<protein>
    <submittedName>
        <fullName evidence="3">Alpha/beta hydrolase</fullName>
    </submittedName>
</protein>
<dbReference type="Gene3D" id="3.40.50.1820">
    <property type="entry name" value="alpha/beta hydrolase"/>
    <property type="match status" value="1"/>
</dbReference>
<dbReference type="InterPro" id="IPR029058">
    <property type="entry name" value="AB_hydrolase_fold"/>
</dbReference>
<dbReference type="Proteomes" id="UP000225108">
    <property type="component" value="Unassembled WGS sequence"/>
</dbReference>
<accession>A0A2G3PKG9</accession>
<sequence>MFAPRSRSVHAPAIDATHVTFVPSLVHSRAVLSTRIPRLSVKWRNRFHNVFALCKSLVCRSVLSRLPQVTNGANGGGTTPDQVTVGDLTFDISVSRPESPPAGTVLMLHGFPESRASWGAVADLLRDAGYATFAPDQRGYSAGARPVGVDAYQLDELVADVIAICDALGLDTVHLVGHDWGAAVAWTVAARHPERISSLTAVSVPHPVAFAWAKSEDPEQRERSGYMEYFQIPDEPEFNLLADDAAALRMGFGEAVPSDVADQHVRVLSAPGAMTAALNWYRAQTPASDDVPVVDVPTTFVWSSGDIAIARAGAERCGEFVRGDYHFIEIPDASHWLPDEHPEAIADAILSRIGRSPATTARGDAQT</sequence>
<evidence type="ECO:0000313" key="3">
    <source>
        <dbReference type="EMBL" id="PHV66301.1"/>
    </source>
</evidence>
<dbReference type="GO" id="GO:0016787">
    <property type="term" value="F:hydrolase activity"/>
    <property type="evidence" value="ECO:0007669"/>
    <property type="project" value="UniProtKB-KW"/>
</dbReference>
<dbReference type="AlphaFoldDB" id="A0A2G3PKG9"/>